<feature type="coiled-coil region" evidence="1">
    <location>
        <begin position="401"/>
        <end position="512"/>
    </location>
</feature>
<dbReference type="AlphaFoldDB" id="A0A0D7BMP6"/>
<dbReference type="Proteomes" id="UP000054007">
    <property type="component" value="Unassembled WGS sequence"/>
</dbReference>
<feature type="compositionally biased region" description="Acidic residues" evidence="2">
    <location>
        <begin position="570"/>
        <end position="601"/>
    </location>
</feature>
<feature type="region of interest" description="Disordered" evidence="2">
    <location>
        <begin position="828"/>
        <end position="925"/>
    </location>
</feature>
<feature type="compositionally biased region" description="Basic and acidic residues" evidence="2">
    <location>
        <begin position="1"/>
        <end position="18"/>
    </location>
</feature>
<dbReference type="OrthoDB" id="2528184at2759"/>
<accession>A0A0D7BMP6</accession>
<name>A0A0D7BMP6_9AGAR</name>
<gene>
    <name evidence="3" type="ORF">CYLTODRAFT_418541</name>
</gene>
<feature type="compositionally biased region" description="Low complexity" evidence="2">
    <location>
        <begin position="169"/>
        <end position="178"/>
    </location>
</feature>
<reference evidence="3 4" key="1">
    <citation type="journal article" date="2015" name="Fungal Genet. Biol.">
        <title>Evolution of novel wood decay mechanisms in Agaricales revealed by the genome sequences of Fistulina hepatica and Cylindrobasidium torrendii.</title>
        <authorList>
            <person name="Floudas D."/>
            <person name="Held B.W."/>
            <person name="Riley R."/>
            <person name="Nagy L.G."/>
            <person name="Koehler G."/>
            <person name="Ransdell A.S."/>
            <person name="Younus H."/>
            <person name="Chow J."/>
            <person name="Chiniquy J."/>
            <person name="Lipzen A."/>
            <person name="Tritt A."/>
            <person name="Sun H."/>
            <person name="Haridas S."/>
            <person name="LaButti K."/>
            <person name="Ohm R.A."/>
            <person name="Kues U."/>
            <person name="Blanchette R.A."/>
            <person name="Grigoriev I.V."/>
            <person name="Minto R.E."/>
            <person name="Hibbett D.S."/>
        </authorList>
    </citation>
    <scope>NUCLEOTIDE SEQUENCE [LARGE SCALE GENOMIC DNA]</scope>
    <source>
        <strain evidence="3 4">FP15055 ss-10</strain>
    </source>
</reference>
<feature type="region of interest" description="Disordered" evidence="2">
    <location>
        <begin position="565"/>
        <end position="621"/>
    </location>
</feature>
<organism evidence="3 4">
    <name type="scientific">Cylindrobasidium torrendii FP15055 ss-10</name>
    <dbReference type="NCBI Taxonomy" id="1314674"/>
    <lineage>
        <taxon>Eukaryota</taxon>
        <taxon>Fungi</taxon>
        <taxon>Dikarya</taxon>
        <taxon>Basidiomycota</taxon>
        <taxon>Agaricomycotina</taxon>
        <taxon>Agaricomycetes</taxon>
        <taxon>Agaricomycetidae</taxon>
        <taxon>Agaricales</taxon>
        <taxon>Marasmiineae</taxon>
        <taxon>Physalacriaceae</taxon>
        <taxon>Cylindrobasidium</taxon>
    </lineage>
</organism>
<evidence type="ECO:0000313" key="4">
    <source>
        <dbReference type="Proteomes" id="UP000054007"/>
    </source>
</evidence>
<feature type="compositionally biased region" description="Polar residues" evidence="2">
    <location>
        <begin position="34"/>
        <end position="55"/>
    </location>
</feature>
<feature type="region of interest" description="Disordered" evidence="2">
    <location>
        <begin position="1"/>
        <end position="116"/>
    </location>
</feature>
<proteinExistence type="predicted"/>
<protein>
    <submittedName>
        <fullName evidence="3">Uncharacterized protein</fullName>
    </submittedName>
</protein>
<dbReference type="EMBL" id="KN880450">
    <property type="protein sequence ID" value="KIY71828.1"/>
    <property type="molecule type" value="Genomic_DNA"/>
</dbReference>
<feature type="compositionally biased region" description="Pro residues" evidence="2">
    <location>
        <begin position="58"/>
        <end position="70"/>
    </location>
</feature>
<feature type="compositionally biased region" description="Low complexity" evidence="2">
    <location>
        <begin position="241"/>
        <end position="270"/>
    </location>
</feature>
<dbReference type="Gene3D" id="1.10.287.1490">
    <property type="match status" value="1"/>
</dbReference>
<feature type="compositionally biased region" description="Polar residues" evidence="2">
    <location>
        <begin position="883"/>
        <end position="910"/>
    </location>
</feature>
<keyword evidence="1" id="KW-0175">Coiled coil</keyword>
<evidence type="ECO:0000256" key="1">
    <source>
        <dbReference type="SAM" id="Coils"/>
    </source>
</evidence>
<feature type="compositionally biased region" description="Acidic residues" evidence="2">
    <location>
        <begin position="734"/>
        <end position="756"/>
    </location>
</feature>
<evidence type="ECO:0000256" key="2">
    <source>
        <dbReference type="SAM" id="MobiDB-lite"/>
    </source>
</evidence>
<dbReference type="STRING" id="1314674.A0A0D7BMP6"/>
<feature type="region of interest" description="Disordered" evidence="2">
    <location>
        <begin position="135"/>
        <end position="332"/>
    </location>
</feature>
<evidence type="ECO:0000313" key="3">
    <source>
        <dbReference type="EMBL" id="KIY71828.1"/>
    </source>
</evidence>
<keyword evidence="4" id="KW-1185">Reference proteome</keyword>
<feature type="region of interest" description="Disordered" evidence="2">
    <location>
        <begin position="734"/>
        <end position="805"/>
    </location>
</feature>
<sequence length="925" mass="100789">MQVESHEIQAQHRFESFKLGKPRPMHAHARSHSRNASLSSFTFGASKSTPASLNDTPEPTPSTSPEPAPAPTALSAAAKRNSHHRRRSSVSTRRESADLMGVEVSQQDDSQGGDKDAIRRHALWALEGKTDSKVEIPDIMSSDGGSFEFPSKPSFPPGLGISGKRDSFKLLSASSSSKDQLHTLLEEDEDEEEAQSPAPVAAPKPMARPRPATLTLRPVSPESDNAFGLPTPPSAPRRGLRTLSLASNSSSDSSTSSPTLSSTKRPSLSLQIAADGSLVKSPETKPTKRSSICYKRSSTSSVGAGLPTPAMTPVSDRHRSLSSIATDDDDYSLSSASSYSFRNQSQTRPLSVSEQHFLFKSHNALLARIMDLERSLSHRRDSLNSRPSSFVSDTSNSSSVDDEMINLVRDLKSERDELKRDCEGWRQRVAEMDNQVSTLGKRVENERREAWVARTKHSAAETERVALTGQVQSLTAEVAQLKSDNTSLHAEVDTLAQENRALKDQLASLRETQSTMSTSGAAAWSPLAPKRVSVDSSFPTPSSSTMSQEAQFGQSVRTVNMPFGQGEYFSSDEDDCLAGYEDEDEGDFELSDGPVSDDDLTEEYRRPSFAAPSLPPPPPTLVLPTTPAHQARASLSKTWTFPRGPHANRISESTSDVDRFFGCLDENDESPAMSPIDTEEHYSFERSKSLFSSGFMYDEPDTDMPTWLLSAGPVATGGHVPDDQRSLEVVLEEEEDDLDEEGSEATKVDDDDDDMFGDIGGIKITFTPPSDDPTPKSFSFGSNILPETPKAKDYDTPIFEEPSPCIRTESAFGSDMYESDEDNFTAFNFGRPAMATPPAVRSRSPSGIPRAVRSPSPSSPTNNGATTPPRRAPSFIPQPKPRPSTTASFIRQPTRKPLTSSQNFQTNGSTPAYPVLNFRMPLHRS</sequence>
<feature type="compositionally biased region" description="Basic residues" evidence="2">
    <location>
        <begin position="20"/>
        <end position="33"/>
    </location>
</feature>